<evidence type="ECO:0000313" key="2">
    <source>
        <dbReference type="Proteomes" id="UP000886653"/>
    </source>
</evidence>
<organism evidence="1 2">
    <name type="scientific">Cronartium quercuum f. sp. fusiforme G11</name>
    <dbReference type="NCBI Taxonomy" id="708437"/>
    <lineage>
        <taxon>Eukaryota</taxon>
        <taxon>Fungi</taxon>
        <taxon>Dikarya</taxon>
        <taxon>Basidiomycota</taxon>
        <taxon>Pucciniomycotina</taxon>
        <taxon>Pucciniomycetes</taxon>
        <taxon>Pucciniales</taxon>
        <taxon>Coleosporiaceae</taxon>
        <taxon>Cronartium</taxon>
    </lineage>
</organism>
<proteinExistence type="predicted"/>
<dbReference type="AlphaFoldDB" id="A0A9P6NQH6"/>
<keyword evidence="2" id="KW-1185">Reference proteome</keyword>
<dbReference type="EMBL" id="MU167212">
    <property type="protein sequence ID" value="KAG0151511.1"/>
    <property type="molecule type" value="Genomic_DNA"/>
</dbReference>
<reference evidence="1" key="1">
    <citation type="submission" date="2013-11" db="EMBL/GenBank/DDBJ databases">
        <title>Genome sequence of the fusiform rust pathogen reveals effectors for host alternation and coevolution with pine.</title>
        <authorList>
            <consortium name="DOE Joint Genome Institute"/>
            <person name="Smith K."/>
            <person name="Pendleton A."/>
            <person name="Kubisiak T."/>
            <person name="Anderson C."/>
            <person name="Salamov A."/>
            <person name="Aerts A."/>
            <person name="Riley R."/>
            <person name="Clum A."/>
            <person name="Lindquist E."/>
            <person name="Ence D."/>
            <person name="Campbell M."/>
            <person name="Kronenberg Z."/>
            <person name="Feau N."/>
            <person name="Dhillon B."/>
            <person name="Hamelin R."/>
            <person name="Burleigh J."/>
            <person name="Smith J."/>
            <person name="Yandell M."/>
            <person name="Nelson C."/>
            <person name="Grigoriev I."/>
            <person name="Davis J."/>
        </authorList>
    </citation>
    <scope>NUCLEOTIDE SEQUENCE</scope>
    <source>
        <strain evidence="1">G11</strain>
    </source>
</reference>
<sequence>MIVSEKQGKDIILVHPKASWTIPNTYGREKIQELTFPPLDYWVQQSNLNIFPYLNGYSHLTGSGYAWMERFTRIVILRINCPSKMMTMLNKNSLPINIIKFISEVRCQIKFPKSLHRSKPPSIVETNSTKSNSFELEKNRGRWTWSWSWTDIFSWV</sequence>
<gene>
    <name evidence="1" type="ORF">CROQUDRAFT_129935</name>
</gene>
<protein>
    <submittedName>
        <fullName evidence="1">Uncharacterized protein</fullName>
    </submittedName>
</protein>
<name>A0A9P6NQH6_9BASI</name>
<dbReference type="Proteomes" id="UP000886653">
    <property type="component" value="Unassembled WGS sequence"/>
</dbReference>
<accession>A0A9P6NQH6</accession>
<comment type="caution">
    <text evidence="1">The sequence shown here is derived from an EMBL/GenBank/DDBJ whole genome shotgun (WGS) entry which is preliminary data.</text>
</comment>
<evidence type="ECO:0000313" key="1">
    <source>
        <dbReference type="EMBL" id="KAG0151511.1"/>
    </source>
</evidence>